<dbReference type="AlphaFoldDB" id="A0A6N2ZAH4"/>
<sequence>MKARQGYILLEVIVCTFIMSMLIMVLYSVTISAINTKDNIEDKIELNQQAEEMEYHIKNIVENSINIINITTTDNEVIETLQENKTYNVLSIKLNFKSDDENINSKNKKDNQEISFKRDLKKIFINTLYDDNSNKAGGYEIGDYVESIKIKIESSKLICIIINLEKDKVTLEKEMKLFIKSNE</sequence>
<dbReference type="GeneID" id="89564757"/>
<evidence type="ECO:0000256" key="1">
    <source>
        <dbReference type="SAM" id="Phobius"/>
    </source>
</evidence>
<keyword evidence="1" id="KW-1133">Transmembrane helix</keyword>
<dbReference type="EMBL" id="CACRUE010000012">
    <property type="protein sequence ID" value="VYT76645.1"/>
    <property type="molecule type" value="Genomic_DNA"/>
</dbReference>
<protein>
    <recommendedName>
        <fullName evidence="3">Prepilin-type N-terminal cleavage/methylation domain-containing protein</fullName>
    </recommendedName>
</protein>
<organism evidence="2">
    <name type="scientific">Intestinibacter bartlettii</name>
    <dbReference type="NCBI Taxonomy" id="261299"/>
    <lineage>
        <taxon>Bacteria</taxon>
        <taxon>Bacillati</taxon>
        <taxon>Bacillota</taxon>
        <taxon>Clostridia</taxon>
        <taxon>Peptostreptococcales</taxon>
        <taxon>Peptostreptococcaceae</taxon>
        <taxon>Intestinibacter</taxon>
    </lineage>
</organism>
<keyword evidence="1" id="KW-0472">Membrane</keyword>
<evidence type="ECO:0008006" key="3">
    <source>
        <dbReference type="Google" id="ProtNLM"/>
    </source>
</evidence>
<evidence type="ECO:0000313" key="2">
    <source>
        <dbReference type="EMBL" id="VYT76645.1"/>
    </source>
</evidence>
<gene>
    <name evidence="2" type="ORF">IBLFYP30_00030</name>
</gene>
<accession>A0A6N2ZAH4</accession>
<reference evidence="2" key="1">
    <citation type="submission" date="2019-11" db="EMBL/GenBank/DDBJ databases">
        <authorList>
            <person name="Feng L."/>
        </authorList>
    </citation>
    <scope>NUCLEOTIDE SEQUENCE</scope>
    <source>
        <strain evidence="2">IbartlettiiLFYP30</strain>
    </source>
</reference>
<proteinExistence type="predicted"/>
<keyword evidence="1" id="KW-0812">Transmembrane</keyword>
<feature type="transmembrane region" description="Helical" evidence="1">
    <location>
        <begin position="7"/>
        <end position="29"/>
    </location>
</feature>
<dbReference type="RefSeq" id="WP_007287318.1">
    <property type="nucleotide sequence ID" value="NZ_CACRUE010000012.1"/>
</dbReference>
<name>A0A6N2ZAH4_9FIRM</name>